<protein>
    <submittedName>
        <fullName evidence="2">Uncharacterized protein</fullName>
    </submittedName>
</protein>
<dbReference type="InterPro" id="IPR045764">
    <property type="entry name" value="DUF6132"/>
</dbReference>
<dbReference type="HOGENOM" id="CLU_197644_0_0_10"/>
<keyword evidence="1" id="KW-0812">Transmembrane</keyword>
<keyword evidence="1" id="KW-1133">Transmembrane helix</keyword>
<name>D2QUC3_SPILD</name>
<dbReference type="Proteomes" id="UP000002028">
    <property type="component" value="Chromosome"/>
</dbReference>
<gene>
    <name evidence="2" type="ordered locus">Slin_6448</name>
</gene>
<dbReference type="KEGG" id="sli:Slin_6448"/>
<reference evidence="2 3" key="1">
    <citation type="journal article" date="2010" name="Stand. Genomic Sci.">
        <title>Complete genome sequence of Spirosoma linguale type strain (1).</title>
        <authorList>
            <person name="Lail K."/>
            <person name="Sikorski J."/>
            <person name="Saunders E."/>
            <person name="Lapidus A."/>
            <person name="Glavina Del Rio T."/>
            <person name="Copeland A."/>
            <person name="Tice H."/>
            <person name="Cheng J.-F."/>
            <person name="Lucas S."/>
            <person name="Nolan M."/>
            <person name="Bruce D."/>
            <person name="Goodwin L."/>
            <person name="Pitluck S."/>
            <person name="Ivanova N."/>
            <person name="Mavromatis K."/>
            <person name="Ovchinnikova G."/>
            <person name="Pati A."/>
            <person name="Chen A."/>
            <person name="Palaniappan K."/>
            <person name="Land M."/>
            <person name="Hauser L."/>
            <person name="Chang Y.-J."/>
            <person name="Jeffries C.D."/>
            <person name="Chain P."/>
            <person name="Brettin T."/>
            <person name="Detter J.C."/>
            <person name="Schuetze A."/>
            <person name="Rohde M."/>
            <person name="Tindall B.J."/>
            <person name="Goeker M."/>
            <person name="Bristow J."/>
            <person name="Eisen J.A."/>
            <person name="Markowitz V."/>
            <person name="Hugenholtz P."/>
            <person name="Kyrpides N.C."/>
            <person name="Klenk H.-P."/>
            <person name="Chen F."/>
        </authorList>
    </citation>
    <scope>NUCLEOTIDE SEQUENCE [LARGE SCALE GENOMIC DNA]</scope>
    <source>
        <strain evidence="3">ATCC 33905 / DSM 74 / LMG 10896 / Claus 1</strain>
    </source>
</reference>
<dbReference type="eggNOG" id="ENOG5033HGQ">
    <property type="taxonomic scope" value="Bacteria"/>
</dbReference>
<accession>D2QUC3</accession>
<organism evidence="2 3">
    <name type="scientific">Spirosoma linguale (strain ATCC 33905 / DSM 74 / LMG 10896 / Claus 1)</name>
    <dbReference type="NCBI Taxonomy" id="504472"/>
    <lineage>
        <taxon>Bacteria</taxon>
        <taxon>Pseudomonadati</taxon>
        <taxon>Bacteroidota</taxon>
        <taxon>Cytophagia</taxon>
        <taxon>Cytophagales</taxon>
        <taxon>Cytophagaceae</taxon>
        <taxon>Spirosoma</taxon>
    </lineage>
</organism>
<dbReference type="RefSeq" id="WP_012930889.1">
    <property type="nucleotide sequence ID" value="NC_013730.1"/>
</dbReference>
<keyword evidence="1" id="KW-0472">Membrane</keyword>
<dbReference type="STRING" id="504472.Slin_6448"/>
<feature type="transmembrane region" description="Helical" evidence="1">
    <location>
        <begin position="45"/>
        <end position="63"/>
    </location>
</feature>
<dbReference type="EMBL" id="CP001769">
    <property type="protein sequence ID" value="ADB42405.1"/>
    <property type="molecule type" value="Genomic_DNA"/>
</dbReference>
<dbReference type="Pfam" id="PF19628">
    <property type="entry name" value="DUF6132"/>
    <property type="match status" value="1"/>
</dbReference>
<evidence type="ECO:0000256" key="1">
    <source>
        <dbReference type="SAM" id="Phobius"/>
    </source>
</evidence>
<evidence type="ECO:0000313" key="3">
    <source>
        <dbReference type="Proteomes" id="UP000002028"/>
    </source>
</evidence>
<keyword evidence="3" id="KW-1185">Reference proteome</keyword>
<feature type="transmembrane region" description="Helical" evidence="1">
    <location>
        <begin position="9"/>
        <end position="25"/>
    </location>
</feature>
<evidence type="ECO:0000313" key="2">
    <source>
        <dbReference type="EMBL" id="ADB42405.1"/>
    </source>
</evidence>
<sequence>MKMFSAHKWVIVGTVLGGLAGLVYWKEVGCVTGTCPIKSNWQAMLPYGMAMGYLVSDFAASFLKRK</sequence>
<proteinExistence type="predicted"/>
<dbReference type="AlphaFoldDB" id="D2QUC3"/>